<dbReference type="EMBL" id="CAJVPP010008110">
    <property type="protein sequence ID" value="CAG8694431.1"/>
    <property type="molecule type" value="Genomic_DNA"/>
</dbReference>
<evidence type="ECO:0000313" key="1">
    <source>
        <dbReference type="EMBL" id="CAG8694431.1"/>
    </source>
</evidence>
<reference evidence="1" key="1">
    <citation type="submission" date="2021-06" db="EMBL/GenBank/DDBJ databases">
        <authorList>
            <person name="Kallberg Y."/>
            <person name="Tangrot J."/>
            <person name="Rosling A."/>
        </authorList>
    </citation>
    <scope>NUCLEOTIDE SEQUENCE</scope>
    <source>
        <strain evidence="1">87-6 pot B 2015</strain>
    </source>
</reference>
<dbReference type="AlphaFoldDB" id="A0A9N9EZI2"/>
<feature type="non-terminal residue" evidence="1">
    <location>
        <position position="87"/>
    </location>
</feature>
<protein>
    <submittedName>
        <fullName evidence="1">16584_t:CDS:1</fullName>
    </submittedName>
</protein>
<sequence>MEEKLLLLNHVKKQLDQLPIIRNIVQQNLQKEQQKQKDRYDEKLKKIVSYQISDLVLYYKVILDKQWSEKLDPKWKGPYYIHDIIGN</sequence>
<name>A0A9N9EZI2_FUNMO</name>
<dbReference type="Proteomes" id="UP000789375">
    <property type="component" value="Unassembled WGS sequence"/>
</dbReference>
<keyword evidence="2" id="KW-1185">Reference proteome</keyword>
<gene>
    <name evidence="1" type="ORF">FMOSSE_LOCUS13507</name>
</gene>
<evidence type="ECO:0000313" key="2">
    <source>
        <dbReference type="Proteomes" id="UP000789375"/>
    </source>
</evidence>
<proteinExistence type="predicted"/>
<organism evidence="1 2">
    <name type="scientific">Funneliformis mosseae</name>
    <name type="common">Endomycorrhizal fungus</name>
    <name type="synonym">Glomus mosseae</name>
    <dbReference type="NCBI Taxonomy" id="27381"/>
    <lineage>
        <taxon>Eukaryota</taxon>
        <taxon>Fungi</taxon>
        <taxon>Fungi incertae sedis</taxon>
        <taxon>Mucoromycota</taxon>
        <taxon>Glomeromycotina</taxon>
        <taxon>Glomeromycetes</taxon>
        <taxon>Glomerales</taxon>
        <taxon>Glomeraceae</taxon>
        <taxon>Funneliformis</taxon>
    </lineage>
</organism>
<comment type="caution">
    <text evidence="1">The sequence shown here is derived from an EMBL/GenBank/DDBJ whole genome shotgun (WGS) entry which is preliminary data.</text>
</comment>
<accession>A0A9N9EZI2</accession>